<dbReference type="PANTHER" id="PTHR43166">
    <property type="entry name" value="AMINO ACID IMPORT ATP-BINDING PROTEIN"/>
    <property type="match status" value="1"/>
</dbReference>
<dbReference type="SUPFAM" id="SSF52540">
    <property type="entry name" value="P-loop containing nucleoside triphosphate hydrolases"/>
    <property type="match status" value="1"/>
</dbReference>
<keyword evidence="4" id="KW-0547">Nucleotide-binding</keyword>
<organism evidence="8 9">
    <name type="scientific">Fredinandcohnia salidurans</name>
    <dbReference type="NCBI Taxonomy" id="2595041"/>
    <lineage>
        <taxon>Bacteria</taxon>
        <taxon>Bacillati</taxon>
        <taxon>Bacillota</taxon>
        <taxon>Bacilli</taxon>
        <taxon>Bacillales</taxon>
        <taxon>Bacillaceae</taxon>
        <taxon>Fredinandcohnia</taxon>
    </lineage>
</organism>
<evidence type="ECO:0000256" key="3">
    <source>
        <dbReference type="ARBA" id="ARBA00022475"/>
    </source>
</evidence>
<dbReference type="SMART" id="SM00382">
    <property type="entry name" value="AAA"/>
    <property type="match status" value="1"/>
</dbReference>
<dbReference type="PANTHER" id="PTHR43166:SF35">
    <property type="entry name" value="L-CYSTINE IMPORT ATP-BINDING PROTEIN TCYN"/>
    <property type="match status" value="1"/>
</dbReference>
<dbReference type="EMBL" id="JBHUEK010000012">
    <property type="protein sequence ID" value="MFD1778931.1"/>
    <property type="molecule type" value="Genomic_DNA"/>
</dbReference>
<gene>
    <name evidence="8" type="ORF">ACFSFW_09655</name>
</gene>
<dbReference type="Proteomes" id="UP001597227">
    <property type="component" value="Unassembled WGS sequence"/>
</dbReference>
<evidence type="ECO:0000256" key="4">
    <source>
        <dbReference type="ARBA" id="ARBA00022741"/>
    </source>
</evidence>
<sequence>MLTLKNLRISFDNNEILKGINLTVNKGDVVTFIGPSGTGKTTLLRCLNYLEKPNDGEVILSGLHIDYKSVQKKDVLKLRRKTAMVFQQFNLFKHKTVIENIMDAQIVVQKKSKKEAYEKSLLELERVGLLDKKDMYPSRLSGGQQQRVSIARALALEPEVILFDEPTSALDPELVDEVLKVIENVAKSGVTILLVTHEMRFAKNISTKVVFMDKGHIAEEGPPSQIFENSNNIRTREFLKSFYEDNLVSNNG</sequence>
<comment type="subcellular location">
    <subcellularLocation>
        <location evidence="1">Cell membrane</location>
        <topology evidence="1">Peripheral membrane protein</topology>
    </subcellularLocation>
</comment>
<accession>A0ABW4MN74</accession>
<dbReference type="InterPro" id="IPR017871">
    <property type="entry name" value="ABC_transporter-like_CS"/>
</dbReference>
<dbReference type="InterPro" id="IPR003439">
    <property type="entry name" value="ABC_transporter-like_ATP-bd"/>
</dbReference>
<evidence type="ECO:0000313" key="8">
    <source>
        <dbReference type="EMBL" id="MFD1778931.1"/>
    </source>
</evidence>
<keyword evidence="2" id="KW-0813">Transport</keyword>
<reference evidence="9" key="1">
    <citation type="journal article" date="2019" name="Int. J. Syst. Evol. Microbiol.">
        <title>The Global Catalogue of Microorganisms (GCM) 10K type strain sequencing project: providing services to taxonomists for standard genome sequencing and annotation.</title>
        <authorList>
            <consortium name="The Broad Institute Genomics Platform"/>
            <consortium name="The Broad Institute Genome Sequencing Center for Infectious Disease"/>
            <person name="Wu L."/>
            <person name="Ma J."/>
        </authorList>
    </citation>
    <scope>NUCLEOTIDE SEQUENCE [LARGE SCALE GENOMIC DNA]</scope>
    <source>
        <strain evidence="9">CCUG 15531</strain>
    </source>
</reference>
<evidence type="ECO:0000256" key="1">
    <source>
        <dbReference type="ARBA" id="ARBA00004202"/>
    </source>
</evidence>
<dbReference type="PIRSF" id="PIRSF039085">
    <property type="entry name" value="ABC_ATPase_HisP"/>
    <property type="match status" value="1"/>
</dbReference>
<dbReference type="PROSITE" id="PS50893">
    <property type="entry name" value="ABC_TRANSPORTER_2"/>
    <property type="match status" value="1"/>
</dbReference>
<evidence type="ECO:0000256" key="2">
    <source>
        <dbReference type="ARBA" id="ARBA00022448"/>
    </source>
</evidence>
<keyword evidence="3" id="KW-1003">Cell membrane</keyword>
<dbReference type="Gene3D" id="3.40.50.300">
    <property type="entry name" value="P-loop containing nucleotide triphosphate hydrolases"/>
    <property type="match status" value="1"/>
</dbReference>
<dbReference type="GO" id="GO:0005524">
    <property type="term" value="F:ATP binding"/>
    <property type="evidence" value="ECO:0007669"/>
    <property type="project" value="UniProtKB-KW"/>
</dbReference>
<keyword evidence="5 8" id="KW-0067">ATP-binding</keyword>
<dbReference type="CDD" id="cd03262">
    <property type="entry name" value="ABC_HisP_GlnQ"/>
    <property type="match status" value="1"/>
</dbReference>
<dbReference type="Pfam" id="PF00005">
    <property type="entry name" value="ABC_tran"/>
    <property type="match status" value="1"/>
</dbReference>
<dbReference type="InterPro" id="IPR050086">
    <property type="entry name" value="MetN_ABC_transporter-like"/>
</dbReference>
<dbReference type="InterPro" id="IPR027417">
    <property type="entry name" value="P-loop_NTPase"/>
</dbReference>
<protein>
    <submittedName>
        <fullName evidence="8">Amino acid ABC transporter ATP-binding protein</fullName>
    </submittedName>
</protein>
<dbReference type="PROSITE" id="PS00211">
    <property type="entry name" value="ABC_TRANSPORTER_1"/>
    <property type="match status" value="1"/>
</dbReference>
<proteinExistence type="predicted"/>
<evidence type="ECO:0000259" key="7">
    <source>
        <dbReference type="PROSITE" id="PS50893"/>
    </source>
</evidence>
<feature type="domain" description="ABC transporter" evidence="7">
    <location>
        <begin position="2"/>
        <end position="239"/>
    </location>
</feature>
<keyword evidence="9" id="KW-1185">Reference proteome</keyword>
<evidence type="ECO:0000313" key="9">
    <source>
        <dbReference type="Proteomes" id="UP001597227"/>
    </source>
</evidence>
<comment type="caution">
    <text evidence="8">The sequence shown here is derived from an EMBL/GenBank/DDBJ whole genome shotgun (WGS) entry which is preliminary data.</text>
</comment>
<name>A0ABW4MN74_9BACI</name>
<dbReference type="InterPro" id="IPR030679">
    <property type="entry name" value="ABC_ATPase_HisP-typ"/>
</dbReference>
<evidence type="ECO:0000256" key="6">
    <source>
        <dbReference type="ARBA" id="ARBA00023136"/>
    </source>
</evidence>
<evidence type="ECO:0000256" key="5">
    <source>
        <dbReference type="ARBA" id="ARBA00022840"/>
    </source>
</evidence>
<dbReference type="RefSeq" id="WP_304212417.1">
    <property type="nucleotide sequence ID" value="NZ_JBHUEK010000012.1"/>
</dbReference>
<dbReference type="InterPro" id="IPR003593">
    <property type="entry name" value="AAA+_ATPase"/>
</dbReference>
<keyword evidence="6" id="KW-0472">Membrane</keyword>